<name>A0AAW1KJI4_POPJA</name>
<sequence length="72" mass="8673">MSSRFVLGIGVVYKFFWRTKTLKMFYTFLIPRFFFFPLYRFSRLMTHYWNSSSVASVGNSDVNDLITIWKIP</sequence>
<evidence type="ECO:0000313" key="1">
    <source>
        <dbReference type="EMBL" id="KAK9719330.1"/>
    </source>
</evidence>
<organism evidence="1 2">
    <name type="scientific">Popillia japonica</name>
    <name type="common">Japanese beetle</name>
    <dbReference type="NCBI Taxonomy" id="7064"/>
    <lineage>
        <taxon>Eukaryota</taxon>
        <taxon>Metazoa</taxon>
        <taxon>Ecdysozoa</taxon>
        <taxon>Arthropoda</taxon>
        <taxon>Hexapoda</taxon>
        <taxon>Insecta</taxon>
        <taxon>Pterygota</taxon>
        <taxon>Neoptera</taxon>
        <taxon>Endopterygota</taxon>
        <taxon>Coleoptera</taxon>
        <taxon>Polyphaga</taxon>
        <taxon>Scarabaeiformia</taxon>
        <taxon>Scarabaeidae</taxon>
        <taxon>Rutelinae</taxon>
        <taxon>Popillia</taxon>
    </lineage>
</organism>
<dbReference type="Proteomes" id="UP001458880">
    <property type="component" value="Unassembled WGS sequence"/>
</dbReference>
<proteinExistence type="predicted"/>
<comment type="caution">
    <text evidence="1">The sequence shown here is derived from an EMBL/GenBank/DDBJ whole genome shotgun (WGS) entry which is preliminary data.</text>
</comment>
<dbReference type="AlphaFoldDB" id="A0AAW1KJI4"/>
<gene>
    <name evidence="1" type="ORF">QE152_g22765</name>
</gene>
<evidence type="ECO:0000313" key="2">
    <source>
        <dbReference type="Proteomes" id="UP001458880"/>
    </source>
</evidence>
<protein>
    <submittedName>
        <fullName evidence="1">Uncharacterized protein</fullName>
    </submittedName>
</protein>
<keyword evidence="2" id="KW-1185">Reference proteome</keyword>
<accession>A0AAW1KJI4</accession>
<reference evidence="1 2" key="1">
    <citation type="journal article" date="2024" name="BMC Genomics">
        <title>De novo assembly and annotation of Popillia japonica's genome with initial clues to its potential as an invasive pest.</title>
        <authorList>
            <person name="Cucini C."/>
            <person name="Boschi S."/>
            <person name="Funari R."/>
            <person name="Cardaioli E."/>
            <person name="Iannotti N."/>
            <person name="Marturano G."/>
            <person name="Paoli F."/>
            <person name="Bruttini M."/>
            <person name="Carapelli A."/>
            <person name="Frati F."/>
            <person name="Nardi F."/>
        </authorList>
    </citation>
    <scope>NUCLEOTIDE SEQUENCE [LARGE SCALE GENOMIC DNA]</scope>
    <source>
        <strain evidence="1">DMR45628</strain>
    </source>
</reference>
<dbReference type="EMBL" id="JASPKY010000221">
    <property type="protein sequence ID" value="KAK9719330.1"/>
    <property type="molecule type" value="Genomic_DNA"/>
</dbReference>